<feature type="compositionally biased region" description="Polar residues" evidence="1">
    <location>
        <begin position="134"/>
        <end position="150"/>
    </location>
</feature>
<organism evidence="2 3">
    <name type="scientific">Apiospora rasikravindrae</name>
    <dbReference type="NCBI Taxonomy" id="990691"/>
    <lineage>
        <taxon>Eukaryota</taxon>
        <taxon>Fungi</taxon>
        <taxon>Dikarya</taxon>
        <taxon>Ascomycota</taxon>
        <taxon>Pezizomycotina</taxon>
        <taxon>Sordariomycetes</taxon>
        <taxon>Xylariomycetidae</taxon>
        <taxon>Amphisphaeriales</taxon>
        <taxon>Apiosporaceae</taxon>
        <taxon>Apiospora</taxon>
    </lineage>
</organism>
<feature type="compositionally biased region" description="Low complexity" evidence="1">
    <location>
        <begin position="971"/>
        <end position="985"/>
    </location>
</feature>
<evidence type="ECO:0008006" key="4">
    <source>
        <dbReference type="Google" id="ProtNLM"/>
    </source>
</evidence>
<feature type="region of interest" description="Disordered" evidence="1">
    <location>
        <begin position="550"/>
        <end position="621"/>
    </location>
</feature>
<evidence type="ECO:0000313" key="2">
    <source>
        <dbReference type="EMBL" id="KAK8024335.1"/>
    </source>
</evidence>
<name>A0ABR1S3S3_9PEZI</name>
<feature type="region of interest" description="Disordered" evidence="1">
    <location>
        <begin position="1"/>
        <end position="71"/>
    </location>
</feature>
<feature type="region of interest" description="Disordered" evidence="1">
    <location>
        <begin position="127"/>
        <end position="322"/>
    </location>
</feature>
<evidence type="ECO:0000313" key="3">
    <source>
        <dbReference type="Proteomes" id="UP001444661"/>
    </source>
</evidence>
<feature type="compositionally biased region" description="Low complexity" evidence="1">
    <location>
        <begin position="151"/>
        <end position="161"/>
    </location>
</feature>
<feature type="compositionally biased region" description="Low complexity" evidence="1">
    <location>
        <begin position="920"/>
        <end position="937"/>
    </location>
</feature>
<feature type="region of interest" description="Disordered" evidence="1">
    <location>
        <begin position="1048"/>
        <end position="1081"/>
    </location>
</feature>
<feature type="compositionally biased region" description="Polar residues" evidence="1">
    <location>
        <begin position="664"/>
        <end position="680"/>
    </location>
</feature>
<comment type="caution">
    <text evidence="2">The sequence shown here is derived from an EMBL/GenBank/DDBJ whole genome shotgun (WGS) entry which is preliminary data.</text>
</comment>
<feature type="compositionally biased region" description="Polar residues" evidence="1">
    <location>
        <begin position="704"/>
        <end position="726"/>
    </location>
</feature>
<proteinExistence type="predicted"/>
<accession>A0ABR1S3S3</accession>
<feature type="compositionally biased region" description="Low complexity" evidence="1">
    <location>
        <begin position="344"/>
        <end position="353"/>
    </location>
</feature>
<feature type="compositionally biased region" description="Polar residues" evidence="1">
    <location>
        <begin position="273"/>
        <end position="299"/>
    </location>
</feature>
<gene>
    <name evidence="2" type="ORF">PG993_012401</name>
</gene>
<feature type="compositionally biased region" description="Polar residues" evidence="1">
    <location>
        <begin position="579"/>
        <end position="619"/>
    </location>
</feature>
<dbReference type="Proteomes" id="UP001444661">
    <property type="component" value="Unassembled WGS sequence"/>
</dbReference>
<dbReference type="EMBL" id="JAQQWK010000011">
    <property type="protein sequence ID" value="KAK8024335.1"/>
    <property type="molecule type" value="Genomic_DNA"/>
</dbReference>
<feature type="compositionally biased region" description="Polar residues" evidence="1">
    <location>
        <begin position="307"/>
        <end position="321"/>
    </location>
</feature>
<feature type="region of interest" description="Disordered" evidence="1">
    <location>
        <begin position="656"/>
        <end position="681"/>
    </location>
</feature>
<feature type="region of interest" description="Disordered" evidence="1">
    <location>
        <begin position="911"/>
        <end position="996"/>
    </location>
</feature>
<protein>
    <recommendedName>
        <fullName evidence="4">SH3 domain-containing protein</fullName>
    </recommendedName>
</protein>
<keyword evidence="3" id="KW-1185">Reference proteome</keyword>
<sequence>MEGSRHNPNGAGGHHDDAAGRKTHNALRSMMDDLGHGRMEDLAQDDDRLTRGDRMLGAAPAKPKPNASNVWQSAVQGNVFEDSDARDWQDLDPIADGRLHAVRRDARAGGGNGPRGLGMVQVAQSNGHHGAQTHFGNSTRGSPYDPQNPQRRGGSRSIGRGHSTPIGRGHSTPIGRGGPTNPGRGGSSHLGRGGHHQSPGYGSDQVSPLGILVPPGAQVFTFRTSGSVSSTPQPTPPPSQPIQLRSGGSAPVTSCGPAQPQRNGATIFDAPSGPSTLNNNQKRSASHQEGSNPIFSSASVAGVTTRPPLSSSETNANTNTPSHKRLKAALPHLRSASVRPEAIASGSASYAGATQPSRSAHTRTHPSDTGKLPRSTPKPQSQPDVNILFESTVEIRSAQRDADGTIPDSGKVLLYIHPGHDGWMIWELQGNNGFITRDDVRAFFPVMPMGSSVIFRRRLPDKPQVAYTHNLLFPSMIAAQELQHLIEDGQKRMNDINGPWFQQGPLKVERLGLVDVYTLLEFNQASGSTQTTVQTSTAYNNQANPQAIQEATRGTHGAQRANHNEVQRDSTVPPHKRTVNNTAPVQASETIEGNSVPASQSTHIGTSGAQEDSSSSLIDMTSPMPTKLIEVEAEGKGKRPASEDLRDLSYETSLTSARVEPASKQPSPEANGGPSNQSLRPNMDVAKQVEPIDANASKYDNQDQHSFSRPGSASGTNHLNATFSGRNDTSQNDDDHIDDQDTTSETEELDSKPEQNTELGLAPSHNTIKVNDVKRKLPIRYLSSASKNLVMGMTHDKYIGMKESVKGLWNACVQMDMFPERRLETATLLSTWQALYQNAAFRGFNDDDKLNTVAFVYDKVYRGLASNRITYSIYELIELCHRNNSSSDDHLTRTLNEKAYKGYQATTNSTVANTQSLTPSTPAAGRAVASASPASVKEPSRLTPPPDVSQPMEQQCAVESTSAFIDNPDHSSSPVTPTPSASSETNTLGQKADNTEKAIKQEDQEPVIKVEPHPEFSSFASQVPVNGANWMSQTPAKQAKMVSVAIPQTPSPLTSTQNSQVPGNRTGSQGPGSVPPHMRGIRQNLDSDEMTSSTLDTLAELDTEPKGVWTDKTEKAKMMLKMDDLARDLEGFKISK</sequence>
<evidence type="ECO:0000256" key="1">
    <source>
        <dbReference type="SAM" id="MobiDB-lite"/>
    </source>
</evidence>
<feature type="compositionally biased region" description="Acidic residues" evidence="1">
    <location>
        <begin position="731"/>
        <end position="748"/>
    </location>
</feature>
<reference evidence="2 3" key="1">
    <citation type="submission" date="2023-01" db="EMBL/GenBank/DDBJ databases">
        <title>Analysis of 21 Apiospora genomes using comparative genomics revels a genus with tremendous synthesis potential of carbohydrate active enzymes and secondary metabolites.</title>
        <authorList>
            <person name="Sorensen T."/>
        </authorList>
    </citation>
    <scope>NUCLEOTIDE SEQUENCE [LARGE SCALE GENOMIC DNA]</scope>
    <source>
        <strain evidence="2 3">CBS 33761</strain>
    </source>
</reference>
<feature type="compositionally biased region" description="Polar residues" evidence="1">
    <location>
        <begin position="951"/>
        <end position="964"/>
    </location>
</feature>
<feature type="compositionally biased region" description="Polar residues" evidence="1">
    <location>
        <begin position="756"/>
        <end position="767"/>
    </location>
</feature>
<feature type="compositionally biased region" description="Gly residues" evidence="1">
    <location>
        <begin position="175"/>
        <end position="188"/>
    </location>
</feature>
<feature type="region of interest" description="Disordered" evidence="1">
    <location>
        <begin position="697"/>
        <end position="767"/>
    </location>
</feature>
<feature type="compositionally biased region" description="Basic and acidic residues" evidence="1">
    <location>
        <begin position="30"/>
        <end position="54"/>
    </location>
</feature>
<feature type="region of interest" description="Disordered" evidence="1">
    <location>
        <begin position="344"/>
        <end position="385"/>
    </location>
</feature>
<feature type="compositionally biased region" description="Polar residues" evidence="1">
    <location>
        <begin position="1048"/>
        <end position="1068"/>
    </location>
</feature>